<accession>A0A4U5NZK5</accession>
<dbReference type="PANTHER" id="PTHR22744:SF17">
    <property type="entry name" value="BTB DOMAIN-CONTAINING PROTEIN"/>
    <property type="match status" value="1"/>
</dbReference>
<reference evidence="2 3" key="1">
    <citation type="journal article" date="2015" name="Genome Biol.">
        <title>Comparative genomics of Steinernema reveals deeply conserved gene regulatory networks.</title>
        <authorList>
            <person name="Dillman A.R."/>
            <person name="Macchietto M."/>
            <person name="Porter C.F."/>
            <person name="Rogers A."/>
            <person name="Williams B."/>
            <person name="Antoshechkin I."/>
            <person name="Lee M.M."/>
            <person name="Goodwin Z."/>
            <person name="Lu X."/>
            <person name="Lewis E.E."/>
            <person name="Goodrich-Blair H."/>
            <person name="Stock S.P."/>
            <person name="Adams B.J."/>
            <person name="Sternberg P.W."/>
            <person name="Mortazavi A."/>
        </authorList>
    </citation>
    <scope>NUCLEOTIDE SEQUENCE [LARGE SCALE GENOMIC DNA]</scope>
    <source>
        <strain evidence="2 3">ALL</strain>
    </source>
</reference>
<gene>
    <name evidence="2" type="ORF">L596_013013</name>
</gene>
<keyword evidence="3" id="KW-1185">Reference proteome</keyword>
<protein>
    <recommendedName>
        <fullName evidence="1">BTB domain-containing protein</fullName>
    </recommendedName>
</protein>
<dbReference type="AlphaFoldDB" id="A0A4U5NZK5"/>
<dbReference type="InterPro" id="IPR011333">
    <property type="entry name" value="SKP1/BTB/POZ_sf"/>
</dbReference>
<dbReference type="InterPro" id="IPR000210">
    <property type="entry name" value="BTB/POZ_dom"/>
</dbReference>
<dbReference type="PANTHER" id="PTHR22744">
    <property type="entry name" value="HELIX LOOP HELIX PROTEIN 21-RELATED"/>
    <property type="match status" value="1"/>
</dbReference>
<proteinExistence type="predicted"/>
<sequence length="596" mass="69465">MAYFKVGDVEMYLSKKLGYIFKCRLVLRLCEDYRLIMTVDEMDWQKKIVIGDRYKLNSVLLQTMEGVSRKKWRISREKQQLSEYTLALYLKTATKATTPYWNPRREFRSSFQGWRREDVPGFHSHFFYVLFNSAFKEKAEDFYELKHFNPNNFLRFLGIIYLIDLSVDKDSVESLLYLGDYFQCKLVLRLCENYLSKLTEEEMSLEEKLAMAYRYKLNRALLEALHVIPTKPTMAKGFLIGTSCGHEIGDFCWSTHRTPKGARGSSEQRFIDVTCQPKDADKQAIWSCMARVTFLRMGQTTVFCYVSSFRSPCTDFLNPKNELIDIPDNVARAIESKVVPEGFVSGNFFWSAKSTKNWPRTIHVTCQPKNSNKQTILWSCLAKVIFFKAGERGWDVLDQTTAVHLFNSKNPAFHFSTYLSGIKGQRIEIIQSSCTDLSDPENSLIEGPEDAAHFKAGGVEMYLSKKVREVVKEDLKRSFFFYVLGFHSPFFLAIFTEDFNEKTEDFYELKEIKLKGFLRFLEIIHTVNLSIDKDSLESLLYLGDRFQCKLVLQLCEEYLLKLTDERMSLKDKLAFAGRFKLNRVLLEAMHEMSENQ</sequence>
<dbReference type="SMART" id="SM00225">
    <property type="entry name" value="BTB"/>
    <property type="match status" value="2"/>
</dbReference>
<dbReference type="Proteomes" id="UP000298663">
    <property type="component" value="Unassembled WGS sequence"/>
</dbReference>
<dbReference type="Gene3D" id="3.30.710.10">
    <property type="entry name" value="Potassium Channel Kv1.1, Chain A"/>
    <property type="match status" value="2"/>
</dbReference>
<evidence type="ECO:0000313" key="3">
    <source>
        <dbReference type="Proteomes" id="UP000298663"/>
    </source>
</evidence>
<dbReference type="OrthoDB" id="6411082at2759"/>
<reference evidence="2 3" key="2">
    <citation type="journal article" date="2019" name="G3 (Bethesda)">
        <title>Hybrid Assembly of the Genome of the Entomopathogenic Nematode Steinernema carpocapsae Identifies the X-Chromosome.</title>
        <authorList>
            <person name="Serra L."/>
            <person name="Macchietto M."/>
            <person name="Macias-Munoz A."/>
            <person name="McGill C.J."/>
            <person name="Rodriguez I.M."/>
            <person name="Rodriguez B."/>
            <person name="Murad R."/>
            <person name="Mortazavi A."/>
        </authorList>
    </citation>
    <scope>NUCLEOTIDE SEQUENCE [LARGE SCALE GENOMIC DNA]</scope>
    <source>
        <strain evidence="2 3">ALL</strain>
    </source>
</reference>
<comment type="caution">
    <text evidence="2">The sequence shown here is derived from an EMBL/GenBank/DDBJ whole genome shotgun (WGS) entry which is preliminary data.</text>
</comment>
<dbReference type="SUPFAM" id="SSF54695">
    <property type="entry name" value="POZ domain"/>
    <property type="match status" value="2"/>
</dbReference>
<organism evidence="2 3">
    <name type="scientific">Steinernema carpocapsae</name>
    <name type="common">Entomopathogenic nematode</name>
    <dbReference type="NCBI Taxonomy" id="34508"/>
    <lineage>
        <taxon>Eukaryota</taxon>
        <taxon>Metazoa</taxon>
        <taxon>Ecdysozoa</taxon>
        <taxon>Nematoda</taxon>
        <taxon>Chromadorea</taxon>
        <taxon>Rhabditida</taxon>
        <taxon>Tylenchina</taxon>
        <taxon>Panagrolaimomorpha</taxon>
        <taxon>Strongyloidoidea</taxon>
        <taxon>Steinernematidae</taxon>
        <taxon>Steinernema</taxon>
    </lineage>
</organism>
<evidence type="ECO:0000259" key="1">
    <source>
        <dbReference type="PROSITE" id="PS50097"/>
    </source>
</evidence>
<dbReference type="Pfam" id="PF00651">
    <property type="entry name" value="BTB"/>
    <property type="match status" value="2"/>
</dbReference>
<dbReference type="CDD" id="cd18186">
    <property type="entry name" value="BTB_POZ_ZBTB_KLHL-like"/>
    <property type="match status" value="2"/>
</dbReference>
<dbReference type="EMBL" id="AZBU02000003">
    <property type="protein sequence ID" value="TKR88831.1"/>
    <property type="molecule type" value="Genomic_DNA"/>
</dbReference>
<dbReference type="PROSITE" id="PS50097">
    <property type="entry name" value="BTB"/>
    <property type="match status" value="1"/>
</dbReference>
<feature type="domain" description="BTB" evidence="1">
    <location>
        <begin position="483"/>
        <end position="533"/>
    </location>
</feature>
<evidence type="ECO:0000313" key="2">
    <source>
        <dbReference type="EMBL" id="TKR88831.1"/>
    </source>
</evidence>
<name>A0A4U5NZK5_STECR</name>